<evidence type="ECO:0000313" key="10">
    <source>
        <dbReference type="EMBL" id="MCP2367403.1"/>
    </source>
</evidence>
<dbReference type="Pfam" id="PF00528">
    <property type="entry name" value="BPD_transp_1"/>
    <property type="match status" value="1"/>
</dbReference>
<dbReference type="InterPro" id="IPR000515">
    <property type="entry name" value="MetI-like"/>
</dbReference>
<comment type="subcellular location">
    <subcellularLocation>
        <location evidence="1 7">Cell membrane</location>
        <topology evidence="1 7">Multi-pass membrane protein</topology>
    </subcellularLocation>
</comment>
<feature type="transmembrane region" description="Helical" evidence="7">
    <location>
        <begin position="150"/>
        <end position="172"/>
    </location>
</feature>
<evidence type="ECO:0000313" key="13">
    <source>
        <dbReference type="Proteomes" id="UP000893823"/>
    </source>
</evidence>
<dbReference type="STRING" id="589382.SAMN04489721_3481"/>
<sequence>MTATQPVGTETRAAVLPEVAPSGRGGRRDRARRDRDLRRAPASSGEQRMPLALGSTAVLLLGALYCLLPVAWVLVASTKDAAELFSTFTFAPSTHLWDNIVELTAYRDGLYWRWMLNTALYAGVGAVVSTYVSAISGYALAKYSFAGKGVVFKVLLMGVLVPAVILAIPQYLLLAQVGLTNTYWSVLLPQLISPYGIYLARIYAAAAVPTDVVESARTEGARELYIFHRIALPMMGPGLVTIFLFQFVAVWNNFMLPYIMLGNDELFPITVGLHGLLNQGASLPAMYTLVITGALLSVVPLIALFLVLQRYWRVDLAAGAVKA</sequence>
<evidence type="ECO:0000313" key="11">
    <source>
        <dbReference type="EMBL" id="SDT40306.1"/>
    </source>
</evidence>
<dbReference type="SUPFAM" id="SSF161098">
    <property type="entry name" value="MetI-like"/>
    <property type="match status" value="1"/>
</dbReference>
<protein>
    <submittedName>
        <fullName evidence="11">Carbohydrate ABC transporter membrane protein 2, CUT1 family</fullName>
    </submittedName>
    <submittedName>
        <fullName evidence="10">Multiple sugar transport system permease protein</fullName>
    </submittedName>
</protein>
<dbReference type="Gene3D" id="1.10.3720.10">
    <property type="entry name" value="MetI-like"/>
    <property type="match status" value="1"/>
</dbReference>
<feature type="transmembrane region" description="Helical" evidence="7">
    <location>
        <begin position="119"/>
        <end position="141"/>
    </location>
</feature>
<dbReference type="EMBL" id="SODL02000002">
    <property type="protein sequence ID" value="MCP2367403.1"/>
    <property type="molecule type" value="Genomic_DNA"/>
</dbReference>
<keyword evidence="6 7" id="KW-0472">Membrane</keyword>
<feature type="transmembrane region" description="Helical" evidence="7">
    <location>
        <begin position="285"/>
        <end position="308"/>
    </location>
</feature>
<feature type="transmembrane region" description="Helical" evidence="7">
    <location>
        <begin position="230"/>
        <end position="251"/>
    </location>
</feature>
<reference evidence="11" key="2">
    <citation type="submission" date="2016-10" db="EMBL/GenBank/DDBJ databases">
        <authorList>
            <person name="de Groot N.N."/>
        </authorList>
    </citation>
    <scope>NUCLEOTIDE SEQUENCE [LARGE SCALE GENOMIC DNA]</scope>
    <source>
        <strain evidence="11">CPCC 202695</strain>
    </source>
</reference>
<keyword evidence="2 7" id="KW-0813">Transport</keyword>
<keyword evidence="4 7" id="KW-0812">Transmembrane</keyword>
<evidence type="ECO:0000256" key="2">
    <source>
        <dbReference type="ARBA" id="ARBA00022448"/>
    </source>
</evidence>
<dbReference type="PROSITE" id="PS50928">
    <property type="entry name" value="ABC_TM1"/>
    <property type="match status" value="1"/>
</dbReference>
<keyword evidence="13" id="KW-1185">Reference proteome</keyword>
<accession>A0A1H2A4D0</accession>
<keyword evidence="10" id="KW-0762">Sugar transport</keyword>
<evidence type="ECO:0000259" key="9">
    <source>
        <dbReference type="PROSITE" id="PS50928"/>
    </source>
</evidence>
<evidence type="ECO:0000256" key="3">
    <source>
        <dbReference type="ARBA" id="ARBA00022475"/>
    </source>
</evidence>
<dbReference type="AlphaFoldDB" id="A0A1H2A4D0"/>
<dbReference type="Proteomes" id="UP000893823">
    <property type="component" value="Unassembled WGS sequence"/>
</dbReference>
<evidence type="ECO:0000256" key="1">
    <source>
        <dbReference type="ARBA" id="ARBA00004651"/>
    </source>
</evidence>
<dbReference type="GO" id="GO:0005886">
    <property type="term" value="C:plasma membrane"/>
    <property type="evidence" value="ECO:0007669"/>
    <property type="project" value="UniProtKB-SubCell"/>
</dbReference>
<dbReference type="CDD" id="cd06261">
    <property type="entry name" value="TM_PBP2"/>
    <property type="match status" value="1"/>
</dbReference>
<keyword evidence="3" id="KW-1003">Cell membrane</keyword>
<feature type="transmembrane region" description="Helical" evidence="7">
    <location>
        <begin position="192"/>
        <end position="209"/>
    </location>
</feature>
<feature type="region of interest" description="Disordered" evidence="8">
    <location>
        <begin position="1"/>
        <end position="43"/>
    </location>
</feature>
<comment type="similarity">
    <text evidence="7">Belongs to the binding-protein-dependent transport system permease family.</text>
</comment>
<name>A0A1H2A4D0_9MICO</name>
<evidence type="ECO:0000256" key="7">
    <source>
        <dbReference type="RuleBase" id="RU363032"/>
    </source>
</evidence>
<gene>
    <name evidence="10" type="ORF">BCL57_001557</name>
    <name evidence="11" type="ORF">SAMN04489721_3481</name>
</gene>
<dbReference type="PANTHER" id="PTHR43744">
    <property type="entry name" value="ABC TRANSPORTER PERMEASE PROTEIN MG189-RELATED-RELATED"/>
    <property type="match status" value="1"/>
</dbReference>
<evidence type="ECO:0000256" key="5">
    <source>
        <dbReference type="ARBA" id="ARBA00022989"/>
    </source>
</evidence>
<reference evidence="12" key="1">
    <citation type="submission" date="2016-10" db="EMBL/GenBank/DDBJ databases">
        <authorList>
            <person name="Varghese N."/>
            <person name="Submissions S."/>
        </authorList>
    </citation>
    <scope>NUCLEOTIDE SEQUENCE [LARGE SCALE GENOMIC DNA]</scope>
    <source>
        <strain evidence="12">CPCC 202695</strain>
    </source>
</reference>
<evidence type="ECO:0000313" key="12">
    <source>
        <dbReference type="Proteomes" id="UP000199482"/>
    </source>
</evidence>
<keyword evidence="5 7" id="KW-1133">Transmembrane helix</keyword>
<feature type="transmembrane region" description="Helical" evidence="7">
    <location>
        <begin position="51"/>
        <end position="75"/>
    </location>
</feature>
<dbReference type="Proteomes" id="UP000199482">
    <property type="component" value="Chromosome I"/>
</dbReference>
<evidence type="ECO:0000256" key="4">
    <source>
        <dbReference type="ARBA" id="ARBA00022692"/>
    </source>
</evidence>
<feature type="compositionally biased region" description="Basic and acidic residues" evidence="8">
    <location>
        <begin position="26"/>
        <end position="39"/>
    </location>
</feature>
<proteinExistence type="inferred from homology"/>
<reference evidence="10" key="3">
    <citation type="submission" date="2022-06" db="EMBL/GenBank/DDBJ databases">
        <title>Genomic Encyclopedia of Type Strains, Phase III (KMG-III): the genomes of soil and plant-associated and newly described type strains.</title>
        <authorList>
            <person name="Whitman W."/>
        </authorList>
    </citation>
    <scope>NUCLEOTIDE SEQUENCE</scope>
    <source>
        <strain evidence="10">CPCC 202695</strain>
    </source>
</reference>
<dbReference type="PANTHER" id="PTHR43744:SF12">
    <property type="entry name" value="ABC TRANSPORTER PERMEASE PROTEIN MG189-RELATED"/>
    <property type="match status" value="1"/>
</dbReference>
<dbReference type="InterPro" id="IPR035906">
    <property type="entry name" value="MetI-like_sf"/>
</dbReference>
<evidence type="ECO:0000256" key="8">
    <source>
        <dbReference type="SAM" id="MobiDB-lite"/>
    </source>
</evidence>
<organism evidence="11 12">
    <name type="scientific">Agromyces flavus</name>
    <dbReference type="NCBI Taxonomy" id="589382"/>
    <lineage>
        <taxon>Bacteria</taxon>
        <taxon>Bacillati</taxon>
        <taxon>Actinomycetota</taxon>
        <taxon>Actinomycetes</taxon>
        <taxon>Micrococcales</taxon>
        <taxon>Microbacteriaceae</taxon>
        <taxon>Agromyces</taxon>
    </lineage>
</organism>
<dbReference type="EMBL" id="LT629755">
    <property type="protein sequence ID" value="SDT40306.1"/>
    <property type="molecule type" value="Genomic_DNA"/>
</dbReference>
<evidence type="ECO:0000256" key="6">
    <source>
        <dbReference type="ARBA" id="ARBA00023136"/>
    </source>
</evidence>
<feature type="domain" description="ABC transmembrane type-1" evidence="9">
    <location>
        <begin position="115"/>
        <end position="308"/>
    </location>
</feature>
<dbReference type="GO" id="GO:0055085">
    <property type="term" value="P:transmembrane transport"/>
    <property type="evidence" value="ECO:0007669"/>
    <property type="project" value="InterPro"/>
</dbReference>